<feature type="transmembrane region" description="Helical" evidence="7">
    <location>
        <begin position="183"/>
        <end position="205"/>
    </location>
</feature>
<dbReference type="AlphaFoldDB" id="A0A9P8UI71"/>
<evidence type="ECO:0000313" key="10">
    <source>
        <dbReference type="Proteomes" id="UP000758603"/>
    </source>
</evidence>
<evidence type="ECO:0000313" key="9">
    <source>
        <dbReference type="EMBL" id="KAH6652612.1"/>
    </source>
</evidence>
<evidence type="ECO:0000259" key="8">
    <source>
        <dbReference type="Pfam" id="PF00324"/>
    </source>
</evidence>
<keyword evidence="10" id="KW-1185">Reference proteome</keyword>
<gene>
    <name evidence="9" type="ORF">BKA67DRAFT_490632</name>
</gene>
<feature type="transmembrane region" description="Helical" evidence="7">
    <location>
        <begin position="315"/>
        <end position="334"/>
    </location>
</feature>
<dbReference type="GeneID" id="70125863"/>
<dbReference type="Pfam" id="PF00324">
    <property type="entry name" value="AA_permease"/>
    <property type="match status" value="1"/>
</dbReference>
<dbReference type="InterPro" id="IPR004840">
    <property type="entry name" value="Amino_acid_permease_CS"/>
</dbReference>
<dbReference type="Gene3D" id="1.20.1740.10">
    <property type="entry name" value="Amino acid/polyamine transporter I"/>
    <property type="match status" value="1"/>
</dbReference>
<evidence type="ECO:0000256" key="5">
    <source>
        <dbReference type="ARBA" id="ARBA00022989"/>
    </source>
</evidence>
<dbReference type="RefSeq" id="XP_045956889.1">
    <property type="nucleotide sequence ID" value="XM_046096971.1"/>
</dbReference>
<keyword evidence="4" id="KW-0029">Amino-acid transport</keyword>
<evidence type="ECO:0000256" key="1">
    <source>
        <dbReference type="ARBA" id="ARBA00004141"/>
    </source>
</evidence>
<dbReference type="EMBL" id="JAGPXC010000005">
    <property type="protein sequence ID" value="KAH6652612.1"/>
    <property type="molecule type" value="Genomic_DNA"/>
</dbReference>
<dbReference type="InterPro" id="IPR004841">
    <property type="entry name" value="AA-permease/SLC12A_dom"/>
</dbReference>
<evidence type="ECO:0000256" key="4">
    <source>
        <dbReference type="ARBA" id="ARBA00022970"/>
    </source>
</evidence>
<evidence type="ECO:0000256" key="6">
    <source>
        <dbReference type="ARBA" id="ARBA00023136"/>
    </source>
</evidence>
<dbReference type="OrthoDB" id="3900342at2759"/>
<evidence type="ECO:0000256" key="7">
    <source>
        <dbReference type="SAM" id="Phobius"/>
    </source>
</evidence>
<keyword evidence="6 7" id="KW-0472">Membrane</keyword>
<sequence>MAFGGTIGAGLLIGSYTALRDAGPGSVVIGFAIAGVCITAMMGSLGELTSAYPTTGSFYDYSMRFISRSWGFAMGWNYILNYILTVPLELTVMNIVIGYWKPLNPAILIPVFILVLFTLSFKGAKWYGEAEHAFGIIKLLMLITFAITAIVIAAGGVATDPRHGTQFRYWTDGQAFKNGVPGFLYVFVTAGLAYGGTEILGLAAAEAKHPERTMSLAQRIVAIRVVICYLIPLFTAGLIVGPGTYLQFPTKLSPFVISLRQAEIPVLPHLFNAIILVAVFSMANSCIFAASRALRAICARGMGPKIIARTRKGTPVNALIVVFIVSLLAFINCAPDGDIIFEWLLALASASNFFTWLSINVAQIRLRMAIKKQGLDPKDVLQWVSPMGIAGSVVSIIICL</sequence>
<feature type="transmembrane region" description="Helical" evidence="7">
    <location>
        <begin position="226"/>
        <end position="246"/>
    </location>
</feature>
<organism evidence="9 10">
    <name type="scientific">Truncatella angustata</name>
    <dbReference type="NCBI Taxonomy" id="152316"/>
    <lineage>
        <taxon>Eukaryota</taxon>
        <taxon>Fungi</taxon>
        <taxon>Dikarya</taxon>
        <taxon>Ascomycota</taxon>
        <taxon>Pezizomycotina</taxon>
        <taxon>Sordariomycetes</taxon>
        <taxon>Xylariomycetidae</taxon>
        <taxon>Amphisphaeriales</taxon>
        <taxon>Sporocadaceae</taxon>
        <taxon>Truncatella</taxon>
    </lineage>
</organism>
<proteinExistence type="predicted"/>
<dbReference type="GO" id="GO:0015171">
    <property type="term" value="F:amino acid transmembrane transporter activity"/>
    <property type="evidence" value="ECO:0007669"/>
    <property type="project" value="TreeGrafter"/>
</dbReference>
<feature type="transmembrane region" description="Helical" evidence="7">
    <location>
        <begin position="75"/>
        <end position="100"/>
    </location>
</feature>
<reference evidence="9" key="1">
    <citation type="journal article" date="2021" name="Nat. Commun.">
        <title>Genetic determinants of endophytism in the Arabidopsis root mycobiome.</title>
        <authorList>
            <person name="Mesny F."/>
            <person name="Miyauchi S."/>
            <person name="Thiergart T."/>
            <person name="Pickel B."/>
            <person name="Atanasova L."/>
            <person name="Karlsson M."/>
            <person name="Huettel B."/>
            <person name="Barry K.W."/>
            <person name="Haridas S."/>
            <person name="Chen C."/>
            <person name="Bauer D."/>
            <person name="Andreopoulos W."/>
            <person name="Pangilinan J."/>
            <person name="LaButti K."/>
            <person name="Riley R."/>
            <person name="Lipzen A."/>
            <person name="Clum A."/>
            <person name="Drula E."/>
            <person name="Henrissat B."/>
            <person name="Kohler A."/>
            <person name="Grigoriev I.V."/>
            <person name="Martin F.M."/>
            <person name="Hacquard S."/>
        </authorList>
    </citation>
    <scope>NUCLEOTIDE SEQUENCE</scope>
    <source>
        <strain evidence="9">MPI-SDFR-AT-0073</strain>
    </source>
</reference>
<feature type="transmembrane region" description="Helical" evidence="7">
    <location>
        <begin position="266"/>
        <end position="294"/>
    </location>
</feature>
<feature type="transmembrane region" description="Helical" evidence="7">
    <location>
        <begin position="340"/>
        <end position="359"/>
    </location>
</feature>
<feature type="non-terminal residue" evidence="9">
    <location>
        <position position="400"/>
    </location>
</feature>
<keyword evidence="2" id="KW-0813">Transport</keyword>
<dbReference type="GO" id="GO:0016020">
    <property type="term" value="C:membrane"/>
    <property type="evidence" value="ECO:0007669"/>
    <property type="project" value="UniProtKB-SubCell"/>
</dbReference>
<feature type="transmembrane region" description="Helical" evidence="7">
    <location>
        <begin position="136"/>
        <end position="158"/>
    </location>
</feature>
<keyword evidence="5 7" id="KW-1133">Transmembrane helix</keyword>
<feature type="domain" description="Amino acid permease/ SLC12A" evidence="8">
    <location>
        <begin position="1"/>
        <end position="399"/>
    </location>
</feature>
<comment type="subcellular location">
    <subcellularLocation>
        <location evidence="1">Membrane</location>
        <topology evidence="1">Multi-pass membrane protein</topology>
    </subcellularLocation>
</comment>
<evidence type="ECO:0000256" key="2">
    <source>
        <dbReference type="ARBA" id="ARBA00022448"/>
    </source>
</evidence>
<feature type="transmembrane region" description="Helical" evidence="7">
    <location>
        <begin position="106"/>
        <end position="124"/>
    </location>
</feature>
<dbReference type="Proteomes" id="UP000758603">
    <property type="component" value="Unassembled WGS sequence"/>
</dbReference>
<evidence type="ECO:0000256" key="3">
    <source>
        <dbReference type="ARBA" id="ARBA00022692"/>
    </source>
</evidence>
<dbReference type="InterPro" id="IPR050524">
    <property type="entry name" value="APC_YAT"/>
</dbReference>
<protein>
    <submittedName>
        <fullName evidence="9">Amino acid permease/ SLC12A domain-containing protein</fullName>
    </submittedName>
</protein>
<keyword evidence="3 7" id="KW-0812">Transmembrane</keyword>
<accession>A0A9P8UI71</accession>
<comment type="caution">
    <text evidence="9">The sequence shown here is derived from an EMBL/GenBank/DDBJ whole genome shotgun (WGS) entry which is preliminary data.</text>
</comment>
<dbReference type="PIRSF" id="PIRSF006060">
    <property type="entry name" value="AA_transporter"/>
    <property type="match status" value="1"/>
</dbReference>
<name>A0A9P8UI71_9PEZI</name>
<dbReference type="PANTHER" id="PTHR43341:SF1">
    <property type="entry name" value="GENERAL AMINO-ACID PERMEASE GAP1"/>
    <property type="match status" value="1"/>
</dbReference>
<dbReference type="PROSITE" id="PS00218">
    <property type="entry name" value="AMINO_ACID_PERMEASE_1"/>
    <property type="match status" value="1"/>
</dbReference>
<dbReference type="PANTHER" id="PTHR43341">
    <property type="entry name" value="AMINO ACID PERMEASE"/>
    <property type="match status" value="1"/>
</dbReference>
<feature type="transmembrane region" description="Helical" evidence="7">
    <location>
        <begin position="30"/>
        <end position="54"/>
    </location>
</feature>